<dbReference type="InterPro" id="IPR011043">
    <property type="entry name" value="Gal_Oxase/kelch_b-propeller"/>
</dbReference>
<keyword evidence="1" id="KW-0880">Kelch repeat</keyword>
<dbReference type="OrthoDB" id="432528at2759"/>
<dbReference type="Gene3D" id="2.120.10.80">
    <property type="entry name" value="Kelch-type beta propeller"/>
    <property type="match status" value="2"/>
</dbReference>
<organism evidence="3 4">
    <name type="scientific">Agrocybe chaxingu</name>
    <dbReference type="NCBI Taxonomy" id="84603"/>
    <lineage>
        <taxon>Eukaryota</taxon>
        <taxon>Fungi</taxon>
        <taxon>Dikarya</taxon>
        <taxon>Basidiomycota</taxon>
        <taxon>Agaricomycotina</taxon>
        <taxon>Agaricomycetes</taxon>
        <taxon>Agaricomycetidae</taxon>
        <taxon>Agaricales</taxon>
        <taxon>Agaricineae</taxon>
        <taxon>Strophariaceae</taxon>
        <taxon>Agrocybe</taxon>
    </lineage>
</organism>
<dbReference type="AlphaFoldDB" id="A0A9W8K0X6"/>
<evidence type="ECO:0000256" key="1">
    <source>
        <dbReference type="ARBA" id="ARBA00022441"/>
    </source>
</evidence>
<protein>
    <submittedName>
        <fullName evidence="3">Uncharacterized protein</fullName>
    </submittedName>
</protein>
<comment type="caution">
    <text evidence="3">The sequence shown here is derived from an EMBL/GenBank/DDBJ whole genome shotgun (WGS) entry which is preliminary data.</text>
</comment>
<dbReference type="Proteomes" id="UP001148786">
    <property type="component" value="Unassembled WGS sequence"/>
</dbReference>
<gene>
    <name evidence="3" type="ORF">NLJ89_g5373</name>
</gene>
<dbReference type="PANTHER" id="PTHR46093:SF18">
    <property type="entry name" value="FIBRONECTIN TYPE-III DOMAIN-CONTAINING PROTEIN"/>
    <property type="match status" value="1"/>
</dbReference>
<dbReference type="PANTHER" id="PTHR46093">
    <property type="entry name" value="ACYL-COA-BINDING DOMAIN-CONTAINING PROTEIN 5"/>
    <property type="match status" value="1"/>
</dbReference>
<reference evidence="3" key="1">
    <citation type="submission" date="2022-07" db="EMBL/GenBank/DDBJ databases">
        <title>Genome Sequence of Agrocybe chaxingu.</title>
        <authorList>
            <person name="Buettner E."/>
        </authorList>
    </citation>
    <scope>NUCLEOTIDE SEQUENCE</scope>
    <source>
        <strain evidence="3">MP-N11</strain>
    </source>
</reference>
<keyword evidence="2" id="KW-0677">Repeat</keyword>
<keyword evidence="4" id="KW-1185">Reference proteome</keyword>
<sequence length="738" mass="83174">MSDNVEHAGYILNFYDRPSRERGDSAFDLGNYFAAREAYISACYALLDDENVSIPLEAGKSGGGRQWQPYIRPDPLLKTFLMMCYNQLARCAIAINHSQEALTWLEEARFVWMTTRFSLNTPLFEWIRHNIALPQLTKELVTAHALASDVFELLGNTSMAVDRRYNIGVESIITPEATRIRDTGKLFRITSLRHPDPSLTASARVTDPELQVMGSWRKVHVRKKGPMKPRLGFAGFIWNGKLYIGGGLGETKGPFYRDFCCLDLAQPTTWRALPSFPQPEGRTGVWLCWSFALHEATARAYLFTGTVQVDFFDLVAEKWHTVQTHGLREASRYRGIKVFEDNAPLCNFKDSTQQVVGDFLYVFGGTHHLTKMGSNLFLQLNLKTMVWRRLSGEMTAGEKADYTCPGPRKTPSSWVDGKGERFYLIGGEMDRSGGQDMNERHAADCGYAYEDLWSFDLKEEKWRNERLVGNVPCPRSEAACVYNPKLDKAIVFGGYNPAFGTQFENNFFPFAYFADTFMFCPDESRKWSVPPPSGPASNPKIFSNPSTAMSASQSRSSITSGIFSTPVTPSSILAPSSTQPKSIAKLSKATNGKWKHVLTRGFPTYRAQSLLLVDPATGKTYLFGGYVNTDWVPSGRPGSSRTFCDLWELRVDVRRVDGQGEEEEGWLEGMGEEERERVLEEESRTARVGPWQRCFACGSAGRWKKCGGSCKGRAFFCDEECLRDGWKQHKQMHGCRKL</sequence>
<proteinExistence type="predicted"/>
<evidence type="ECO:0000313" key="4">
    <source>
        <dbReference type="Proteomes" id="UP001148786"/>
    </source>
</evidence>
<dbReference type="InterPro" id="IPR015915">
    <property type="entry name" value="Kelch-typ_b-propeller"/>
</dbReference>
<evidence type="ECO:0000313" key="3">
    <source>
        <dbReference type="EMBL" id="KAJ3509148.1"/>
    </source>
</evidence>
<dbReference type="Pfam" id="PF24681">
    <property type="entry name" value="Kelch_KLHDC2_KLHL20_DRC7"/>
    <property type="match status" value="1"/>
</dbReference>
<dbReference type="EMBL" id="JANKHO010000500">
    <property type="protein sequence ID" value="KAJ3509148.1"/>
    <property type="molecule type" value="Genomic_DNA"/>
</dbReference>
<dbReference type="SUPFAM" id="SSF50965">
    <property type="entry name" value="Galactose oxidase, central domain"/>
    <property type="match status" value="1"/>
</dbReference>
<name>A0A9W8K0X6_9AGAR</name>
<accession>A0A9W8K0X6</accession>
<evidence type="ECO:0000256" key="2">
    <source>
        <dbReference type="ARBA" id="ARBA00022737"/>
    </source>
</evidence>